<comment type="subcellular location">
    <subcellularLocation>
        <location evidence="1">Nucleus</location>
    </subcellularLocation>
</comment>
<reference evidence="9" key="1">
    <citation type="submission" date="2023-06" db="EMBL/GenBank/DDBJ databases">
        <authorList>
            <person name="Delattre M."/>
        </authorList>
    </citation>
    <scope>NUCLEOTIDE SEQUENCE</scope>
    <source>
        <strain evidence="9">AF72</strain>
    </source>
</reference>
<feature type="compositionally biased region" description="Polar residues" evidence="6">
    <location>
        <begin position="1"/>
        <end position="18"/>
    </location>
</feature>
<feature type="compositionally biased region" description="Basic and acidic residues" evidence="6">
    <location>
        <begin position="568"/>
        <end position="577"/>
    </location>
</feature>
<dbReference type="Pfam" id="PF00249">
    <property type="entry name" value="Myb_DNA-binding"/>
    <property type="match status" value="3"/>
</dbReference>
<dbReference type="GO" id="GO:0042796">
    <property type="term" value="P:snRNA transcription by RNA polymerase III"/>
    <property type="evidence" value="ECO:0007669"/>
    <property type="project" value="TreeGrafter"/>
</dbReference>
<dbReference type="PANTHER" id="PTHR46621">
    <property type="entry name" value="SNRNA-ACTIVATING PROTEIN COMPLEX SUBUNIT 4"/>
    <property type="match status" value="1"/>
</dbReference>
<keyword evidence="10" id="KW-1185">Reference proteome</keyword>
<evidence type="ECO:0000313" key="10">
    <source>
        <dbReference type="Proteomes" id="UP001177023"/>
    </source>
</evidence>
<dbReference type="InterPro" id="IPR009057">
    <property type="entry name" value="Homeodomain-like_sf"/>
</dbReference>
<feature type="region of interest" description="Disordered" evidence="6">
    <location>
        <begin position="1"/>
        <end position="23"/>
    </location>
</feature>
<evidence type="ECO:0000256" key="2">
    <source>
        <dbReference type="ARBA" id="ARBA00023015"/>
    </source>
</evidence>
<keyword evidence="2" id="KW-0805">Transcription regulation</keyword>
<dbReference type="Pfam" id="PF13921">
    <property type="entry name" value="Myb_DNA-bind_6"/>
    <property type="match status" value="1"/>
</dbReference>
<dbReference type="InterPro" id="IPR017930">
    <property type="entry name" value="Myb_dom"/>
</dbReference>
<evidence type="ECO:0000259" key="7">
    <source>
        <dbReference type="PROSITE" id="PS50090"/>
    </source>
</evidence>
<accession>A0AA36GHQ1</accession>
<dbReference type="Gene3D" id="1.10.10.60">
    <property type="entry name" value="Homeodomain-like"/>
    <property type="match status" value="4"/>
</dbReference>
<evidence type="ECO:0000256" key="6">
    <source>
        <dbReference type="SAM" id="MobiDB-lite"/>
    </source>
</evidence>
<dbReference type="GO" id="GO:0019185">
    <property type="term" value="C:snRNA-activating protein complex"/>
    <property type="evidence" value="ECO:0007669"/>
    <property type="project" value="TreeGrafter"/>
</dbReference>
<dbReference type="GO" id="GO:0001006">
    <property type="term" value="F:RNA polymerase III type 3 promoter sequence-specific DNA binding"/>
    <property type="evidence" value="ECO:0007669"/>
    <property type="project" value="TreeGrafter"/>
</dbReference>
<feature type="region of interest" description="Disordered" evidence="6">
    <location>
        <begin position="568"/>
        <end position="593"/>
    </location>
</feature>
<dbReference type="AlphaFoldDB" id="A0AA36GHQ1"/>
<evidence type="ECO:0000256" key="3">
    <source>
        <dbReference type="ARBA" id="ARBA00023125"/>
    </source>
</evidence>
<sequence length="918" mass="104005">MSQLTDLNSQDRPSTSATPPADASLVPPIVVKEAGLELIKQLIAKVDVEMANVAQKIAQVKSARKLADTRHELKSARLQVTLFLPPYFRNRRRFAPPMNREALEKRQNNAFDPLVRPQRPWGDKEIKMLKDAVKNELVEHQLLEHTRYVELLTAKIKAAGVETGEEEVAEWRLERDKRLGIIEYTKTNGPTITLPAEHIKWDRIATRAFKGNRTADECRRQWINVIDPKVNTKKWDDTELKKLTELTEGREGFINWLLVTEQLGTNRRPFDVFQKYQSELANRVGRPWTAEEDEKLLGIIELVRCGSNIPWDKVAHFMPGRNIRELKNHSRQIDVEVKHGRWTDDEDLILLCAVEKYGHHSWPKVATMTPTRGAQQCRQRWKHLSLKHTPGYFATNWKMIEDEKLVAGIEFFGKGKWKEICYTLLPDRTPDSCRMRYCSLQTTKIRLAANQPELVRAAHNSAVGRALGASSKVEKLYDRLDELSGNNPQVMESARNRGLEYLAKKRENCKKSMDAETLAKLEALQKEIDEKYANDEIADNPELSARTAAAILERITLTDEDMALWEQNKERRRDADRRRPKTQKLRGKAEGVTSRTRRLRTPLKLGPFEKNINIAKVRNDPEKLREALYESLAQYIRRSDKYFFHKAIAGSEDLQRAMRAGFSAAMSNLLPRDADAPEELRAPNYATFSLLGKLEAERADLFAKASQNFPIAKPLSSVPKKLNRVQVDLSREILESPELAKFKKFMRNLMQRTYDADTALWRDEDEGKWRESSALAGADGATADAPTDAPTSSNNTNDQTDEAPGPSLLNKVSAAIHCLPSTSSSSSSTGMLPSRGTAIERRDRLQKTFSNVMASRKSDASTGSRKGSSRHGDDASSISTSSRSIIPISPAPVRGLKRIPAPASSPLELYKRPRKMEP</sequence>
<feature type="non-terminal residue" evidence="9">
    <location>
        <position position="1"/>
    </location>
</feature>
<dbReference type="Proteomes" id="UP001177023">
    <property type="component" value="Unassembled WGS sequence"/>
</dbReference>
<evidence type="ECO:0000256" key="4">
    <source>
        <dbReference type="ARBA" id="ARBA00023163"/>
    </source>
</evidence>
<dbReference type="SUPFAM" id="SSF46689">
    <property type="entry name" value="Homeodomain-like"/>
    <property type="match status" value="3"/>
</dbReference>
<dbReference type="CDD" id="cd00167">
    <property type="entry name" value="SANT"/>
    <property type="match status" value="2"/>
</dbReference>
<organism evidence="9 10">
    <name type="scientific">Mesorhabditis spiculigera</name>
    <dbReference type="NCBI Taxonomy" id="96644"/>
    <lineage>
        <taxon>Eukaryota</taxon>
        <taxon>Metazoa</taxon>
        <taxon>Ecdysozoa</taxon>
        <taxon>Nematoda</taxon>
        <taxon>Chromadorea</taxon>
        <taxon>Rhabditida</taxon>
        <taxon>Rhabditina</taxon>
        <taxon>Rhabditomorpha</taxon>
        <taxon>Rhabditoidea</taxon>
        <taxon>Rhabditidae</taxon>
        <taxon>Mesorhabditinae</taxon>
        <taxon>Mesorhabditis</taxon>
    </lineage>
</organism>
<dbReference type="GO" id="GO:0000978">
    <property type="term" value="F:RNA polymerase II cis-regulatory region sequence-specific DNA binding"/>
    <property type="evidence" value="ECO:0007669"/>
    <property type="project" value="TreeGrafter"/>
</dbReference>
<evidence type="ECO:0000256" key="5">
    <source>
        <dbReference type="ARBA" id="ARBA00023242"/>
    </source>
</evidence>
<dbReference type="GO" id="GO:0005634">
    <property type="term" value="C:nucleus"/>
    <property type="evidence" value="ECO:0007669"/>
    <property type="project" value="UniProtKB-SubCell"/>
</dbReference>
<feature type="domain" description="Myb-like" evidence="7">
    <location>
        <begin position="181"/>
        <end position="226"/>
    </location>
</feature>
<keyword evidence="4" id="KW-0804">Transcription</keyword>
<dbReference type="GO" id="GO:0042795">
    <property type="term" value="P:snRNA transcription by RNA polymerase II"/>
    <property type="evidence" value="ECO:0007669"/>
    <property type="project" value="TreeGrafter"/>
</dbReference>
<feature type="compositionally biased region" description="Basic and acidic residues" evidence="6">
    <location>
        <begin position="909"/>
        <end position="918"/>
    </location>
</feature>
<feature type="region of interest" description="Disordered" evidence="6">
    <location>
        <begin position="770"/>
        <end position="807"/>
    </location>
</feature>
<feature type="domain" description="Myb-like" evidence="7">
    <location>
        <begin position="287"/>
        <end position="329"/>
    </location>
</feature>
<dbReference type="SMART" id="SM00717">
    <property type="entry name" value="SANT"/>
    <property type="match status" value="5"/>
</dbReference>
<comment type="caution">
    <text evidence="9">The sequence shown here is derived from an EMBL/GenBank/DDBJ whole genome shotgun (WGS) entry which is preliminary data.</text>
</comment>
<dbReference type="InterPro" id="IPR051575">
    <property type="entry name" value="Myb-like_DNA-bd"/>
</dbReference>
<dbReference type="InterPro" id="IPR001005">
    <property type="entry name" value="SANT/Myb"/>
</dbReference>
<feature type="domain" description="HTH myb-type" evidence="8">
    <location>
        <begin position="334"/>
        <end position="388"/>
    </location>
</feature>
<dbReference type="PROSITE" id="PS51294">
    <property type="entry name" value="HTH_MYB"/>
    <property type="match status" value="3"/>
</dbReference>
<evidence type="ECO:0000256" key="1">
    <source>
        <dbReference type="ARBA" id="ARBA00004123"/>
    </source>
</evidence>
<evidence type="ECO:0000313" key="9">
    <source>
        <dbReference type="EMBL" id="CAJ0585742.1"/>
    </source>
</evidence>
<dbReference type="PROSITE" id="PS50090">
    <property type="entry name" value="MYB_LIKE"/>
    <property type="match status" value="4"/>
</dbReference>
<evidence type="ECO:0000259" key="8">
    <source>
        <dbReference type="PROSITE" id="PS51294"/>
    </source>
</evidence>
<feature type="domain" description="Myb-like" evidence="7">
    <location>
        <begin position="389"/>
        <end position="441"/>
    </location>
</feature>
<proteinExistence type="predicted"/>
<feature type="compositionally biased region" description="Low complexity" evidence="6">
    <location>
        <begin position="776"/>
        <end position="791"/>
    </location>
</feature>
<feature type="domain" description="HTH myb-type" evidence="8">
    <location>
        <begin position="401"/>
        <end position="445"/>
    </location>
</feature>
<keyword evidence="3" id="KW-0238">DNA-binding</keyword>
<feature type="domain" description="HTH myb-type" evidence="8">
    <location>
        <begin position="200"/>
        <end position="230"/>
    </location>
</feature>
<name>A0AA36GHQ1_9BILA</name>
<evidence type="ECO:0008006" key="11">
    <source>
        <dbReference type="Google" id="ProtNLM"/>
    </source>
</evidence>
<feature type="region of interest" description="Disordered" evidence="6">
    <location>
        <begin position="819"/>
        <end position="918"/>
    </location>
</feature>
<keyword evidence="5" id="KW-0539">Nucleus</keyword>
<dbReference type="EMBL" id="CATQJA010002706">
    <property type="protein sequence ID" value="CAJ0585742.1"/>
    <property type="molecule type" value="Genomic_DNA"/>
</dbReference>
<dbReference type="PANTHER" id="PTHR46621:SF1">
    <property type="entry name" value="SNRNA-ACTIVATING PROTEIN COMPLEX SUBUNIT 4"/>
    <property type="match status" value="1"/>
</dbReference>
<feature type="domain" description="Myb-like" evidence="7">
    <location>
        <begin position="334"/>
        <end position="385"/>
    </location>
</feature>
<protein>
    <recommendedName>
        <fullName evidence="11">snRNA-activating protein complex subunit 4</fullName>
    </recommendedName>
</protein>
<feature type="compositionally biased region" description="Low complexity" evidence="6">
    <location>
        <begin position="876"/>
        <end position="888"/>
    </location>
</feature>
<gene>
    <name evidence="9" type="ORF">MSPICULIGERA_LOCUS23753</name>
</gene>